<feature type="region of interest" description="Disordered" evidence="1">
    <location>
        <begin position="63"/>
        <end position="85"/>
    </location>
</feature>
<evidence type="ECO:0000259" key="2">
    <source>
        <dbReference type="PROSITE" id="PS51998"/>
    </source>
</evidence>
<comment type="caution">
    <text evidence="3">The sequence shown here is derived from an EMBL/GenBank/DDBJ whole genome shotgun (WGS) entry which is preliminary data.</text>
</comment>
<dbReference type="PROSITE" id="PS51998">
    <property type="entry name" value="DEK_C"/>
    <property type="match status" value="1"/>
</dbReference>
<dbReference type="SUPFAM" id="SSF109715">
    <property type="entry name" value="DEK C-terminal domain"/>
    <property type="match status" value="1"/>
</dbReference>
<dbReference type="InterPro" id="IPR045125">
    <property type="entry name" value="Sub1/Tcp4-like"/>
</dbReference>
<feature type="domain" description="DEK-C" evidence="2">
    <location>
        <begin position="4"/>
        <end position="61"/>
    </location>
</feature>
<gene>
    <name evidence="3" type="ORF">KIW84_070699</name>
</gene>
<protein>
    <recommendedName>
        <fullName evidence="2">DEK-C domain-containing protein</fullName>
    </recommendedName>
</protein>
<dbReference type="Gramene" id="Psat07G0069900-T1">
    <property type="protein sequence ID" value="KAI5383392.1"/>
    <property type="gene ID" value="KIW84_070699"/>
</dbReference>
<name>A0A9D4ZS71_PEA</name>
<dbReference type="Pfam" id="PF08766">
    <property type="entry name" value="DEK_C"/>
    <property type="match status" value="1"/>
</dbReference>
<dbReference type="EMBL" id="JAMSHJ010000007">
    <property type="protein sequence ID" value="KAI5383392.1"/>
    <property type="molecule type" value="Genomic_DNA"/>
</dbReference>
<proteinExistence type="predicted"/>
<dbReference type="PANTHER" id="PTHR13215">
    <property type="entry name" value="RNA POLYMERASE II TRANSCRIPTIONAL COACTIVATOR"/>
    <property type="match status" value="1"/>
</dbReference>
<evidence type="ECO:0000313" key="4">
    <source>
        <dbReference type="Proteomes" id="UP001058974"/>
    </source>
</evidence>
<accession>A0A9D4ZS71</accession>
<organism evidence="3 4">
    <name type="scientific">Pisum sativum</name>
    <name type="common">Garden pea</name>
    <name type="synonym">Lathyrus oleraceus</name>
    <dbReference type="NCBI Taxonomy" id="3888"/>
    <lineage>
        <taxon>Eukaryota</taxon>
        <taxon>Viridiplantae</taxon>
        <taxon>Streptophyta</taxon>
        <taxon>Embryophyta</taxon>
        <taxon>Tracheophyta</taxon>
        <taxon>Spermatophyta</taxon>
        <taxon>Magnoliopsida</taxon>
        <taxon>eudicotyledons</taxon>
        <taxon>Gunneridae</taxon>
        <taxon>Pentapetalae</taxon>
        <taxon>rosids</taxon>
        <taxon>fabids</taxon>
        <taxon>Fabales</taxon>
        <taxon>Fabaceae</taxon>
        <taxon>Papilionoideae</taxon>
        <taxon>50 kb inversion clade</taxon>
        <taxon>NPAAA clade</taxon>
        <taxon>Hologalegina</taxon>
        <taxon>IRL clade</taxon>
        <taxon>Fabeae</taxon>
        <taxon>Lathyrus</taxon>
    </lineage>
</organism>
<sequence length="114" mass="13310">MEDAETKERIEETVLKILQESNLDEVTESKIHKQASNELDLNLSQPPFKALVKQIIEAFLKQKQHQQEEEEEDKEEEEKQKLKQVGVSNRNNNVYDDFGDLVICELGKKRKVTI</sequence>
<dbReference type="InterPro" id="IPR014876">
    <property type="entry name" value="DEK_C"/>
</dbReference>
<dbReference type="Proteomes" id="UP001058974">
    <property type="component" value="Chromosome 7"/>
</dbReference>
<dbReference type="GO" id="GO:0003713">
    <property type="term" value="F:transcription coactivator activity"/>
    <property type="evidence" value="ECO:0007669"/>
    <property type="project" value="InterPro"/>
</dbReference>
<reference evidence="3 4" key="1">
    <citation type="journal article" date="2022" name="Nat. Genet.">
        <title>Improved pea reference genome and pan-genome highlight genomic features and evolutionary characteristics.</title>
        <authorList>
            <person name="Yang T."/>
            <person name="Liu R."/>
            <person name="Luo Y."/>
            <person name="Hu S."/>
            <person name="Wang D."/>
            <person name="Wang C."/>
            <person name="Pandey M.K."/>
            <person name="Ge S."/>
            <person name="Xu Q."/>
            <person name="Li N."/>
            <person name="Li G."/>
            <person name="Huang Y."/>
            <person name="Saxena R.K."/>
            <person name="Ji Y."/>
            <person name="Li M."/>
            <person name="Yan X."/>
            <person name="He Y."/>
            <person name="Liu Y."/>
            <person name="Wang X."/>
            <person name="Xiang C."/>
            <person name="Varshney R.K."/>
            <person name="Ding H."/>
            <person name="Gao S."/>
            <person name="Zong X."/>
        </authorList>
    </citation>
    <scope>NUCLEOTIDE SEQUENCE [LARGE SCALE GENOMIC DNA]</scope>
    <source>
        <strain evidence="3 4">cv. Zhongwan 6</strain>
    </source>
</reference>
<evidence type="ECO:0000256" key="1">
    <source>
        <dbReference type="SAM" id="MobiDB-lite"/>
    </source>
</evidence>
<dbReference type="AlphaFoldDB" id="A0A9D4ZS71"/>
<evidence type="ECO:0000313" key="3">
    <source>
        <dbReference type="EMBL" id="KAI5383392.1"/>
    </source>
</evidence>
<keyword evidence="4" id="KW-1185">Reference proteome</keyword>
<dbReference type="GO" id="GO:0060261">
    <property type="term" value="P:positive regulation of transcription initiation by RNA polymerase II"/>
    <property type="evidence" value="ECO:0007669"/>
    <property type="project" value="InterPro"/>
</dbReference>